<dbReference type="CDD" id="cd04470">
    <property type="entry name" value="S1_EF-P_repeat_1"/>
    <property type="match status" value="1"/>
</dbReference>
<dbReference type="InterPro" id="IPR012340">
    <property type="entry name" value="NA-bd_OB-fold"/>
</dbReference>
<dbReference type="OrthoDB" id="9801844at2"/>
<dbReference type="SUPFAM" id="SSF50249">
    <property type="entry name" value="Nucleic acid-binding proteins"/>
    <property type="match status" value="2"/>
</dbReference>
<keyword evidence="4" id="KW-0251">Elongation factor</keyword>
<keyword evidence="4" id="KW-0648">Protein biosynthesis</keyword>
<dbReference type="GO" id="GO:0043043">
    <property type="term" value="P:peptide biosynthetic process"/>
    <property type="evidence" value="ECO:0007669"/>
    <property type="project" value="InterPro"/>
</dbReference>
<dbReference type="InterPro" id="IPR020599">
    <property type="entry name" value="Transl_elong_fac_P/YeiP"/>
</dbReference>
<dbReference type="AlphaFoldDB" id="A0A5C5YS93"/>
<dbReference type="PANTHER" id="PTHR30053:SF14">
    <property type="entry name" value="TRANSLATION ELONGATION FACTOR KOW-LIKE DOMAIN-CONTAINING PROTEIN"/>
    <property type="match status" value="1"/>
</dbReference>
<dbReference type="Gene3D" id="2.30.30.30">
    <property type="match status" value="1"/>
</dbReference>
<evidence type="ECO:0000313" key="4">
    <source>
        <dbReference type="EMBL" id="TWT77809.1"/>
    </source>
</evidence>
<dbReference type="RefSeq" id="WP_146585649.1">
    <property type="nucleotide sequence ID" value="NZ_SJPO01000003.1"/>
</dbReference>
<dbReference type="GO" id="GO:0005829">
    <property type="term" value="C:cytosol"/>
    <property type="evidence" value="ECO:0007669"/>
    <property type="project" value="UniProtKB-ARBA"/>
</dbReference>
<dbReference type="PIRSF" id="PIRSF005901">
    <property type="entry name" value="EF-P"/>
    <property type="match status" value="1"/>
</dbReference>
<name>A0A5C5YS93_9BACT</name>
<dbReference type="InterPro" id="IPR001059">
    <property type="entry name" value="Transl_elong_P/YeiP_cen"/>
</dbReference>
<dbReference type="PANTHER" id="PTHR30053">
    <property type="entry name" value="ELONGATION FACTOR P"/>
    <property type="match status" value="1"/>
</dbReference>
<dbReference type="Pfam" id="PF09285">
    <property type="entry name" value="Elong-fact-P_C"/>
    <property type="match status" value="1"/>
</dbReference>
<dbReference type="InterPro" id="IPR008991">
    <property type="entry name" value="Translation_prot_SH3-like_sf"/>
</dbReference>
<dbReference type="GO" id="GO:0003746">
    <property type="term" value="F:translation elongation factor activity"/>
    <property type="evidence" value="ECO:0007669"/>
    <property type="project" value="UniProtKB-KW"/>
</dbReference>
<dbReference type="SMART" id="SM01185">
    <property type="entry name" value="EFP"/>
    <property type="match status" value="1"/>
</dbReference>
<dbReference type="Proteomes" id="UP000318478">
    <property type="component" value="Unassembled WGS sequence"/>
</dbReference>
<protein>
    <submittedName>
        <fullName evidence="4">Elongation factor P-like protein</fullName>
    </submittedName>
</protein>
<evidence type="ECO:0000256" key="1">
    <source>
        <dbReference type="ARBA" id="ARBA00009479"/>
    </source>
</evidence>
<feature type="domain" description="Translation elongation factor P/YeiP central" evidence="3">
    <location>
        <begin position="68"/>
        <end position="123"/>
    </location>
</feature>
<proteinExistence type="inferred from homology"/>
<accession>A0A5C5YS93</accession>
<sequence length="187" mass="20520">MLAKDIKNGTIVVYNEAPCLIEGIQVQSPSARGGATLYKFRARNVVTKNKVDITLKGTESLDDADFKKREVSVMYQDVEALHLMDTETYEQYALPLDDCANELQYMKEGQDGLLALIYNDECVGINIPATVELTIAQCDPGVKGNSATGRTKPLSLETGLQIQGPEYLKQGEVVKVDTRTGEFLGRA</sequence>
<dbReference type="InterPro" id="IPR015365">
    <property type="entry name" value="Elong-fact-P_C"/>
</dbReference>
<organism evidence="4 5">
    <name type="scientific">Posidoniimonas polymericola</name>
    <dbReference type="NCBI Taxonomy" id="2528002"/>
    <lineage>
        <taxon>Bacteria</taxon>
        <taxon>Pseudomonadati</taxon>
        <taxon>Planctomycetota</taxon>
        <taxon>Planctomycetia</taxon>
        <taxon>Pirellulales</taxon>
        <taxon>Lacipirellulaceae</taxon>
        <taxon>Posidoniimonas</taxon>
    </lineage>
</organism>
<dbReference type="InterPro" id="IPR014722">
    <property type="entry name" value="Rib_uL2_dom2"/>
</dbReference>
<dbReference type="Pfam" id="PF08207">
    <property type="entry name" value="EFP_N"/>
    <property type="match status" value="1"/>
</dbReference>
<evidence type="ECO:0000313" key="5">
    <source>
        <dbReference type="Proteomes" id="UP000318478"/>
    </source>
</evidence>
<keyword evidence="5" id="KW-1185">Reference proteome</keyword>
<evidence type="ECO:0000259" key="2">
    <source>
        <dbReference type="SMART" id="SM00841"/>
    </source>
</evidence>
<dbReference type="FunFam" id="2.40.50.140:FF:000004">
    <property type="entry name" value="Elongation factor P"/>
    <property type="match status" value="1"/>
</dbReference>
<dbReference type="CDD" id="cd05794">
    <property type="entry name" value="S1_EF-P_repeat_2"/>
    <property type="match status" value="1"/>
</dbReference>
<dbReference type="Gene3D" id="2.40.50.140">
    <property type="entry name" value="Nucleic acid-binding proteins"/>
    <property type="match status" value="2"/>
</dbReference>
<feature type="domain" description="Elongation factor P C-terminal" evidence="2">
    <location>
        <begin position="131"/>
        <end position="186"/>
    </location>
</feature>
<dbReference type="InterPro" id="IPR013185">
    <property type="entry name" value="Transl_elong_KOW-like"/>
</dbReference>
<evidence type="ECO:0000259" key="3">
    <source>
        <dbReference type="SMART" id="SM01185"/>
    </source>
</evidence>
<comment type="similarity">
    <text evidence="1">Belongs to the elongation factor P family.</text>
</comment>
<dbReference type="EMBL" id="SJPO01000003">
    <property type="protein sequence ID" value="TWT77809.1"/>
    <property type="molecule type" value="Genomic_DNA"/>
</dbReference>
<dbReference type="SMART" id="SM00841">
    <property type="entry name" value="Elong-fact-P_C"/>
    <property type="match status" value="1"/>
</dbReference>
<dbReference type="SUPFAM" id="SSF50104">
    <property type="entry name" value="Translation proteins SH3-like domain"/>
    <property type="match status" value="1"/>
</dbReference>
<reference evidence="4 5" key="1">
    <citation type="submission" date="2019-02" db="EMBL/GenBank/DDBJ databases">
        <title>Deep-cultivation of Planctomycetes and their phenomic and genomic characterization uncovers novel biology.</title>
        <authorList>
            <person name="Wiegand S."/>
            <person name="Jogler M."/>
            <person name="Boedeker C."/>
            <person name="Pinto D."/>
            <person name="Vollmers J."/>
            <person name="Rivas-Marin E."/>
            <person name="Kohn T."/>
            <person name="Peeters S.H."/>
            <person name="Heuer A."/>
            <person name="Rast P."/>
            <person name="Oberbeckmann S."/>
            <person name="Bunk B."/>
            <person name="Jeske O."/>
            <person name="Meyerdierks A."/>
            <person name="Storesund J.E."/>
            <person name="Kallscheuer N."/>
            <person name="Luecker S."/>
            <person name="Lage O.M."/>
            <person name="Pohl T."/>
            <person name="Merkel B.J."/>
            <person name="Hornburger P."/>
            <person name="Mueller R.-W."/>
            <person name="Bruemmer F."/>
            <person name="Labrenz M."/>
            <person name="Spormann A.M."/>
            <person name="Op Den Camp H."/>
            <person name="Overmann J."/>
            <person name="Amann R."/>
            <person name="Jetten M.S.M."/>
            <person name="Mascher T."/>
            <person name="Medema M.H."/>
            <person name="Devos D.P."/>
            <person name="Kaster A.-K."/>
            <person name="Ovreas L."/>
            <person name="Rohde M."/>
            <person name="Galperin M.Y."/>
            <person name="Jogler C."/>
        </authorList>
    </citation>
    <scope>NUCLEOTIDE SEQUENCE [LARGE SCALE GENOMIC DNA]</scope>
    <source>
        <strain evidence="4 5">Pla123a</strain>
    </source>
</reference>
<dbReference type="Pfam" id="PF01132">
    <property type="entry name" value="EFP"/>
    <property type="match status" value="1"/>
</dbReference>
<comment type="caution">
    <text evidence="4">The sequence shown here is derived from an EMBL/GenBank/DDBJ whole genome shotgun (WGS) entry which is preliminary data.</text>
</comment>
<gene>
    <name evidence="4" type="primary">yeiP</name>
    <name evidence="4" type="ORF">Pla123a_16050</name>
</gene>